<reference evidence="6" key="1">
    <citation type="submission" date="2020-09" db="EMBL/GenBank/DDBJ databases">
        <title>Taishania pollutisoli gen. nov., sp. nov., Isolated from Tetrabromobisphenol A-Contaminated Soil.</title>
        <authorList>
            <person name="Chen Q."/>
        </authorList>
    </citation>
    <scope>NUCLEOTIDE SEQUENCE</scope>
    <source>
        <strain evidence="6">CZZ-1</strain>
    </source>
</reference>
<dbReference type="GO" id="GO:0016020">
    <property type="term" value="C:membrane"/>
    <property type="evidence" value="ECO:0007669"/>
    <property type="project" value="UniProtKB-SubCell"/>
</dbReference>
<evidence type="ECO:0000313" key="6">
    <source>
        <dbReference type="EMBL" id="MBC9813545.1"/>
    </source>
</evidence>
<gene>
    <name evidence="6" type="ORF">H9Y05_13800</name>
</gene>
<keyword evidence="3 5" id="KW-1133">Transmembrane helix</keyword>
<evidence type="ECO:0000256" key="2">
    <source>
        <dbReference type="ARBA" id="ARBA00022692"/>
    </source>
</evidence>
<dbReference type="EMBL" id="JACVEL010000011">
    <property type="protein sequence ID" value="MBC9813545.1"/>
    <property type="molecule type" value="Genomic_DNA"/>
</dbReference>
<comment type="subcellular location">
    <subcellularLocation>
        <location evidence="1">Membrane</location>
        <topology evidence="1">Multi-pass membrane protein</topology>
    </subcellularLocation>
</comment>
<dbReference type="Pfam" id="PF02674">
    <property type="entry name" value="Colicin_V"/>
    <property type="match status" value="1"/>
</dbReference>
<protein>
    <submittedName>
        <fullName evidence="6">CvpA family protein</fullName>
    </submittedName>
</protein>
<evidence type="ECO:0000256" key="1">
    <source>
        <dbReference type="ARBA" id="ARBA00004141"/>
    </source>
</evidence>
<dbReference type="Proteomes" id="UP000652681">
    <property type="component" value="Unassembled WGS sequence"/>
</dbReference>
<evidence type="ECO:0000256" key="4">
    <source>
        <dbReference type="ARBA" id="ARBA00023136"/>
    </source>
</evidence>
<organism evidence="6 7">
    <name type="scientific">Taishania pollutisoli</name>
    <dbReference type="NCBI Taxonomy" id="2766479"/>
    <lineage>
        <taxon>Bacteria</taxon>
        <taxon>Pseudomonadati</taxon>
        <taxon>Bacteroidota</taxon>
        <taxon>Flavobacteriia</taxon>
        <taxon>Flavobacteriales</taxon>
        <taxon>Crocinitomicaceae</taxon>
        <taxon>Taishania</taxon>
    </lineage>
</organism>
<dbReference type="PANTHER" id="PTHR37306:SF1">
    <property type="entry name" value="COLICIN V PRODUCTION PROTEIN"/>
    <property type="match status" value="1"/>
</dbReference>
<evidence type="ECO:0000313" key="7">
    <source>
        <dbReference type="Proteomes" id="UP000652681"/>
    </source>
</evidence>
<dbReference type="RefSeq" id="WP_163491562.1">
    <property type="nucleotide sequence ID" value="NZ_JACVEL010000011.1"/>
</dbReference>
<comment type="caution">
    <text evidence="6">The sequence shown here is derived from an EMBL/GenBank/DDBJ whole genome shotgun (WGS) entry which is preliminary data.</text>
</comment>
<dbReference type="PANTHER" id="PTHR37306">
    <property type="entry name" value="COLICIN V PRODUCTION PROTEIN"/>
    <property type="match status" value="1"/>
</dbReference>
<keyword evidence="2 5" id="KW-0812">Transmembrane</keyword>
<feature type="transmembrane region" description="Helical" evidence="5">
    <location>
        <begin position="101"/>
        <end position="122"/>
    </location>
</feature>
<feature type="transmembrane region" description="Helical" evidence="5">
    <location>
        <begin position="62"/>
        <end position="81"/>
    </location>
</feature>
<sequence>MNFIDILLLIPIGYAVYKGFKNGFIIEVCTLLALLVGIYAGIHFSDGTANLLKTSWNIHSEYLPVIAFTITFLGVGALVFFGGKMLEKVVDVANLTPLNKFLGILFALIKIFYLLSVFIVLLESYDEKGDFIKEETKQDSLLYEPVKNLSLTTIPRIKESTIFLTNSLKAEQDSTGLSVQDILRAKEIADSLGIDANDAMELKRIHDEYSQKETTN</sequence>
<evidence type="ECO:0000256" key="3">
    <source>
        <dbReference type="ARBA" id="ARBA00022989"/>
    </source>
</evidence>
<name>A0A8J6PMG1_9FLAO</name>
<keyword evidence="7" id="KW-1185">Reference proteome</keyword>
<evidence type="ECO:0000256" key="5">
    <source>
        <dbReference type="SAM" id="Phobius"/>
    </source>
</evidence>
<dbReference type="AlphaFoldDB" id="A0A8J6PMG1"/>
<dbReference type="InterPro" id="IPR003825">
    <property type="entry name" value="Colicin-V_CvpA"/>
</dbReference>
<accession>A0A8J6PMG1</accession>
<proteinExistence type="predicted"/>
<keyword evidence="4 5" id="KW-0472">Membrane</keyword>
<dbReference type="GO" id="GO:0009403">
    <property type="term" value="P:toxin biosynthetic process"/>
    <property type="evidence" value="ECO:0007669"/>
    <property type="project" value="InterPro"/>
</dbReference>
<feature type="transmembrane region" description="Helical" evidence="5">
    <location>
        <begin position="24"/>
        <end position="42"/>
    </location>
</feature>